<comment type="caution">
    <text evidence="1">The sequence shown here is derived from an EMBL/GenBank/DDBJ whole genome shotgun (WGS) entry which is preliminary data.</text>
</comment>
<protein>
    <submittedName>
        <fullName evidence="1">Uncharacterized protein</fullName>
    </submittedName>
</protein>
<dbReference type="OrthoDB" id="9860969at2"/>
<gene>
    <name evidence="1" type="ORF">AX777_18210</name>
</gene>
<dbReference type="AlphaFoldDB" id="A0A177J760"/>
<dbReference type="EMBL" id="LSTR01000090">
    <property type="protein sequence ID" value="OAH36973.1"/>
    <property type="molecule type" value="Genomic_DNA"/>
</dbReference>
<proteinExistence type="predicted"/>
<accession>A0A177J760</accession>
<evidence type="ECO:0000313" key="1">
    <source>
        <dbReference type="EMBL" id="OAH36973.1"/>
    </source>
</evidence>
<sequence length="184" mass="19437">MHNLVKLVQASGKALVLPADAVAGGILRTLEPHERKANPEAKTFAWLIMSGQAQTALLRESLGFILNKAGGNSGDRVVLRGLGGTKVSMQRGAFVHAIEGERVLREDDKPDGKEISREDGTILQTNLHGPAGAVAFFVAESAAELFDIFSADVSDDDGSVEYDDDGNVIVADEPATAGKKRAKA</sequence>
<evidence type="ECO:0000313" key="2">
    <source>
        <dbReference type="Proteomes" id="UP000077262"/>
    </source>
</evidence>
<dbReference type="RefSeq" id="WP_063977079.1">
    <property type="nucleotide sequence ID" value="NZ_LSTR01000090.1"/>
</dbReference>
<organism evidence="1 2">
    <name type="scientific">Sphingobium yanoikuyae</name>
    <name type="common">Sphingomonas yanoikuyae</name>
    <dbReference type="NCBI Taxonomy" id="13690"/>
    <lineage>
        <taxon>Bacteria</taxon>
        <taxon>Pseudomonadati</taxon>
        <taxon>Pseudomonadota</taxon>
        <taxon>Alphaproteobacteria</taxon>
        <taxon>Sphingomonadales</taxon>
        <taxon>Sphingomonadaceae</taxon>
        <taxon>Sphingobium</taxon>
    </lineage>
</organism>
<reference evidence="1 2" key="1">
    <citation type="submission" date="2016-02" db="EMBL/GenBank/DDBJ databases">
        <authorList>
            <person name="Wen L."/>
            <person name="He K."/>
            <person name="Yang H."/>
        </authorList>
    </citation>
    <scope>NUCLEOTIDE SEQUENCE [LARGE SCALE GENOMIC DNA]</scope>
    <source>
        <strain evidence="1 2">CD09_2</strain>
    </source>
</reference>
<name>A0A177J760_SPHYA</name>
<dbReference type="Proteomes" id="UP000077262">
    <property type="component" value="Unassembled WGS sequence"/>
</dbReference>